<dbReference type="InterPro" id="IPR052726">
    <property type="entry name" value="Phage_Baseplate_Hub"/>
</dbReference>
<dbReference type="PANTHER" id="PTHR35862:SF3">
    <property type="entry name" value="FELS-2 PROPHAGE PROTEIN"/>
    <property type="match status" value="1"/>
</dbReference>
<gene>
    <name evidence="2" type="ORF">DFR34_10829</name>
</gene>
<dbReference type="RefSeq" id="WP_110390598.1">
    <property type="nucleotide sequence ID" value="NZ_QJKI01000008.1"/>
</dbReference>
<protein>
    <recommendedName>
        <fullName evidence="4">Late control gene D protein (GPD)</fullName>
    </recommendedName>
</protein>
<dbReference type="SUPFAM" id="SSF69279">
    <property type="entry name" value="Phage tail proteins"/>
    <property type="match status" value="1"/>
</dbReference>
<reference evidence="2 3" key="1">
    <citation type="submission" date="2018-05" db="EMBL/GenBank/DDBJ databases">
        <title>Genomic Encyclopedia of Type Strains, Phase IV (KMG-IV): sequencing the most valuable type-strain genomes for metagenomic binning, comparative biology and taxonomic classification.</title>
        <authorList>
            <person name="Goeker M."/>
        </authorList>
    </citation>
    <scope>NUCLEOTIDE SEQUENCE [LARGE SCALE GENOMIC DNA]</scope>
    <source>
        <strain evidence="2 3">DSM 29661</strain>
    </source>
</reference>
<dbReference type="OrthoDB" id="4070623at2"/>
<organism evidence="2 3">
    <name type="scientific">Rivihabitans pingtungensis</name>
    <dbReference type="NCBI Taxonomy" id="1054498"/>
    <lineage>
        <taxon>Bacteria</taxon>
        <taxon>Pseudomonadati</taxon>
        <taxon>Pseudomonadota</taxon>
        <taxon>Betaproteobacteria</taxon>
        <taxon>Neisseriales</taxon>
        <taxon>Aquaspirillaceae</taxon>
        <taxon>Rivihabitans</taxon>
    </lineage>
</organism>
<evidence type="ECO:0000256" key="1">
    <source>
        <dbReference type="SAM" id="MobiDB-lite"/>
    </source>
</evidence>
<dbReference type="EMBL" id="QJKI01000008">
    <property type="protein sequence ID" value="PXX79139.1"/>
    <property type="molecule type" value="Genomic_DNA"/>
</dbReference>
<accession>A0A318KN30</accession>
<evidence type="ECO:0000313" key="3">
    <source>
        <dbReference type="Proteomes" id="UP000247555"/>
    </source>
</evidence>
<evidence type="ECO:0000313" key="2">
    <source>
        <dbReference type="EMBL" id="PXX79139.1"/>
    </source>
</evidence>
<feature type="region of interest" description="Disordered" evidence="1">
    <location>
        <begin position="237"/>
        <end position="264"/>
    </location>
</feature>
<keyword evidence="3" id="KW-1185">Reference proteome</keyword>
<dbReference type="Proteomes" id="UP000247555">
    <property type="component" value="Unassembled WGS sequence"/>
</dbReference>
<proteinExistence type="predicted"/>
<evidence type="ECO:0008006" key="4">
    <source>
        <dbReference type="Google" id="ProtNLM"/>
    </source>
</evidence>
<dbReference type="Pfam" id="PF05954">
    <property type="entry name" value="Phage_GPD"/>
    <property type="match status" value="1"/>
</dbReference>
<dbReference type="AlphaFoldDB" id="A0A318KN30"/>
<comment type="caution">
    <text evidence="2">The sequence shown here is derived from an EMBL/GenBank/DDBJ whole genome shotgun (WGS) entry which is preliminary data.</text>
</comment>
<dbReference type="PANTHER" id="PTHR35862">
    <property type="entry name" value="FELS-2 PROPHAGE PROTEIN"/>
    <property type="match status" value="1"/>
</dbReference>
<name>A0A318KN30_9NEIS</name>
<sequence>MTAESSYPIPIYRLVVDGQDITPKIAGGDGQRSRLIKLTLTDKRGGDADELTLELSDHDGALAIPPKGAKVSLWLGYQHSGLVDRGSYTVDEVSHSGPPDKLSIKCRAADLRKGLSTKREKSWHRTTLGAIARAIAQRHKLTPVINASLARIDIPHVDQADESDINLLSRLARQHDAIMTVKHGRLLLAPAGESTTASGAAMPQLTLTRAAGDAHDYKSADRDHYAGVRASYHDVQRAERGTVLAGSDRGQDDASEHADDAGEASDNVQVMRHTYPSKQAAQQAADAELRKIQRGNATMSYAMAVADPTMTAEVSVTLRGWGKPQIDRTWLVAELQFELDDGGLRCKLELEIGNNKRGKK</sequence>
<feature type="compositionally biased region" description="Basic and acidic residues" evidence="1">
    <location>
        <begin position="249"/>
        <end position="260"/>
    </location>
</feature>